<keyword evidence="2" id="KW-1185">Reference proteome</keyword>
<proteinExistence type="predicted"/>
<dbReference type="EMBL" id="OZ019896">
    <property type="protein sequence ID" value="CAK9224467.1"/>
    <property type="molecule type" value="Genomic_DNA"/>
</dbReference>
<dbReference type="Proteomes" id="UP001497512">
    <property type="component" value="Chromosome 4"/>
</dbReference>
<evidence type="ECO:0000313" key="2">
    <source>
        <dbReference type="Proteomes" id="UP001497512"/>
    </source>
</evidence>
<organism evidence="1 2">
    <name type="scientific">Sphagnum troendelagicum</name>
    <dbReference type="NCBI Taxonomy" id="128251"/>
    <lineage>
        <taxon>Eukaryota</taxon>
        <taxon>Viridiplantae</taxon>
        <taxon>Streptophyta</taxon>
        <taxon>Embryophyta</taxon>
        <taxon>Bryophyta</taxon>
        <taxon>Sphagnophytina</taxon>
        <taxon>Sphagnopsida</taxon>
        <taxon>Sphagnales</taxon>
        <taxon>Sphagnaceae</taxon>
        <taxon>Sphagnum</taxon>
    </lineage>
</organism>
<evidence type="ECO:0000313" key="1">
    <source>
        <dbReference type="EMBL" id="CAK9224467.1"/>
    </source>
</evidence>
<protein>
    <submittedName>
        <fullName evidence="1">Uncharacterized protein</fullName>
    </submittedName>
</protein>
<gene>
    <name evidence="1" type="ORF">CSSPTR1EN2_LOCUS17346</name>
</gene>
<sequence length="93" mass="10293">MSSITNFEPFRHQSNPCFGRGIESIFELPLNICSNLSTFAFYIGPQLTAGNRTLRIFLKATSLRSKVASQPTILVGMGWRVERLGQESGVWGG</sequence>
<accession>A0ABP0ULT2</accession>
<name>A0ABP0ULT2_9BRYO</name>
<reference evidence="1" key="1">
    <citation type="submission" date="2024-02" db="EMBL/GenBank/DDBJ databases">
        <authorList>
            <consortium name="ELIXIR-Norway"/>
            <consortium name="Elixir Norway"/>
        </authorList>
    </citation>
    <scope>NUCLEOTIDE SEQUENCE</scope>
</reference>